<dbReference type="RefSeq" id="WP_338229726.1">
    <property type="nucleotide sequence ID" value="NZ_BTPE01000012.1"/>
</dbReference>
<evidence type="ECO:0000313" key="3">
    <source>
        <dbReference type="Proteomes" id="UP001307705"/>
    </source>
</evidence>
<reference evidence="2 3" key="1">
    <citation type="submission" date="2023-08" db="EMBL/GenBank/DDBJ databases">
        <title>Draft genome sequence of Algoriphagus taiwanensis.</title>
        <authorList>
            <person name="Takatani N."/>
            <person name="Hosokawa M."/>
            <person name="Sawabe T."/>
        </authorList>
    </citation>
    <scope>NUCLEOTIDE SEQUENCE [LARGE SCALE GENOMIC DNA]</scope>
    <source>
        <strain evidence="2 3">JCM 19755</strain>
    </source>
</reference>
<gene>
    <name evidence="2" type="ORF">Ataiwa_31770</name>
</gene>
<proteinExistence type="predicted"/>
<sequence length="383" mass="41681">MSQLNGIIASILSDINEAKSKADEASREIAKAYASDQILRYFPVPRIGIQNLEVEIKYAVTGVEEKPANPALSKQRLADLAAVFSKETAAEIKSQVKSLTQTNELYKGLGNSYPSDEWEKSLSEQIEDTLLEGIKTNDPIKMTALVKDSFTKSLQPLFPVVQKSPSLAVVPLETGEFQVIGLDKKGQSEFTINERFDDSAKALAEAKLFSESLKKGKVEVGAIKKDTDTKTEIAKVKVGNKEVEIIASSQKIGSANSKAFFDKSVSEKALAINKSTAIKPVWMGGVSAVRRPGGNNPPPNPKDDFEEDRAMVQLAERILAKKIPLFESSASKILSENVVTKLQVSVDSEAISKAKPESIATIKFTLGSQDFTLLDDENKTSIL</sequence>
<organism evidence="2 3">
    <name type="scientific">Algoriphagus taiwanensis</name>
    <dbReference type="NCBI Taxonomy" id="1445656"/>
    <lineage>
        <taxon>Bacteria</taxon>
        <taxon>Pseudomonadati</taxon>
        <taxon>Bacteroidota</taxon>
        <taxon>Cytophagia</taxon>
        <taxon>Cytophagales</taxon>
        <taxon>Cyclobacteriaceae</taxon>
        <taxon>Algoriphagus</taxon>
    </lineage>
</organism>
<feature type="coiled-coil region" evidence="1">
    <location>
        <begin position="8"/>
        <end position="35"/>
    </location>
</feature>
<keyword evidence="3" id="KW-1185">Reference proteome</keyword>
<dbReference type="Proteomes" id="UP001307705">
    <property type="component" value="Unassembled WGS sequence"/>
</dbReference>
<evidence type="ECO:0000256" key="1">
    <source>
        <dbReference type="SAM" id="Coils"/>
    </source>
</evidence>
<accession>A0ABQ6Q404</accession>
<evidence type="ECO:0000313" key="2">
    <source>
        <dbReference type="EMBL" id="GMQ34904.1"/>
    </source>
</evidence>
<name>A0ABQ6Q404_9BACT</name>
<keyword evidence="1" id="KW-0175">Coiled coil</keyword>
<dbReference type="EMBL" id="BTPE01000012">
    <property type="protein sequence ID" value="GMQ34904.1"/>
    <property type="molecule type" value="Genomic_DNA"/>
</dbReference>
<comment type="caution">
    <text evidence="2">The sequence shown here is derived from an EMBL/GenBank/DDBJ whole genome shotgun (WGS) entry which is preliminary data.</text>
</comment>
<protein>
    <submittedName>
        <fullName evidence="2">Uncharacterized protein</fullName>
    </submittedName>
</protein>